<reference evidence="3 4" key="1">
    <citation type="journal article" date="2004" name="Science">
        <title>The genome of the diatom Thalassiosira pseudonana: ecology, evolution, and metabolism.</title>
        <authorList>
            <person name="Armbrust E.V."/>
            <person name="Berges J.A."/>
            <person name="Bowler C."/>
            <person name="Green B.R."/>
            <person name="Martinez D."/>
            <person name="Putnam N.H."/>
            <person name="Zhou S."/>
            <person name="Allen A.E."/>
            <person name="Apt K.E."/>
            <person name="Bechner M."/>
            <person name="Brzezinski M.A."/>
            <person name="Chaal B.K."/>
            <person name="Chiovitti A."/>
            <person name="Davis A.K."/>
            <person name="Demarest M.S."/>
            <person name="Detter J.C."/>
            <person name="Glavina T."/>
            <person name="Goodstein D."/>
            <person name="Hadi M.Z."/>
            <person name="Hellsten U."/>
            <person name="Hildebrand M."/>
            <person name="Jenkins B.D."/>
            <person name="Jurka J."/>
            <person name="Kapitonov V.V."/>
            <person name="Kroger N."/>
            <person name="Lau W.W."/>
            <person name="Lane T.W."/>
            <person name="Larimer F.W."/>
            <person name="Lippmeier J.C."/>
            <person name="Lucas S."/>
            <person name="Medina M."/>
            <person name="Montsant A."/>
            <person name="Obornik M."/>
            <person name="Parker M.S."/>
            <person name="Palenik B."/>
            <person name="Pazour G.J."/>
            <person name="Richardson P.M."/>
            <person name="Rynearson T.A."/>
            <person name="Saito M.A."/>
            <person name="Schwartz D.C."/>
            <person name="Thamatrakoln K."/>
            <person name="Valentin K."/>
            <person name="Vardi A."/>
            <person name="Wilkerson F.P."/>
            <person name="Rokhsar D.S."/>
        </authorList>
    </citation>
    <scope>NUCLEOTIDE SEQUENCE [LARGE SCALE GENOMIC DNA]</scope>
    <source>
        <strain evidence="3 4">CCMP1335</strain>
    </source>
</reference>
<dbReference type="SUPFAM" id="SSF52047">
    <property type="entry name" value="RNI-like"/>
    <property type="match status" value="1"/>
</dbReference>
<evidence type="ECO:0000256" key="1">
    <source>
        <dbReference type="SAM" id="MobiDB-lite"/>
    </source>
</evidence>
<organism evidence="3 4">
    <name type="scientific">Thalassiosira pseudonana</name>
    <name type="common">Marine diatom</name>
    <name type="synonym">Cyclotella nana</name>
    <dbReference type="NCBI Taxonomy" id="35128"/>
    <lineage>
        <taxon>Eukaryota</taxon>
        <taxon>Sar</taxon>
        <taxon>Stramenopiles</taxon>
        <taxon>Ochrophyta</taxon>
        <taxon>Bacillariophyta</taxon>
        <taxon>Coscinodiscophyceae</taxon>
        <taxon>Thalassiosirophycidae</taxon>
        <taxon>Thalassiosirales</taxon>
        <taxon>Thalassiosiraceae</taxon>
        <taxon>Thalassiosira</taxon>
    </lineage>
</organism>
<dbReference type="GeneID" id="7445623"/>
<proteinExistence type="predicted"/>
<dbReference type="AlphaFoldDB" id="B8BQ78"/>
<dbReference type="Gene3D" id="3.80.10.10">
    <property type="entry name" value="Ribonuclease Inhibitor"/>
    <property type="match status" value="3"/>
</dbReference>
<dbReference type="KEGG" id="tps:THAPSDRAFT_20707"/>
<protein>
    <recommendedName>
        <fullName evidence="2">F-box/LRR-repeat protein 15-like leucin rich repeat domain-containing protein</fullName>
    </recommendedName>
</protein>
<evidence type="ECO:0000313" key="4">
    <source>
        <dbReference type="Proteomes" id="UP000001449"/>
    </source>
</evidence>
<dbReference type="PaxDb" id="35128-Thaps20707"/>
<dbReference type="InParanoid" id="B8BQ78"/>
<feature type="region of interest" description="Disordered" evidence="1">
    <location>
        <begin position="1"/>
        <end position="34"/>
    </location>
</feature>
<sequence length="470" mass="53405">MGSCMSKSKDDQQQRERPVRRRKETRKETKRRKARDAVALVPYNPLGSSPFTNLQLDVWVSISSFLKCDDVRNLRLASLGVPRAVTLNPAVTTHLSLNLGKCPWNDWIWKKRIDHEHLARKWCKRDGSINFPREITNNELDIFLSKDYLRDSSKANFSRCKKLTVDWFEMLGKMANVECIEVALPPSTTDEELQNAIPYLKLVTRLNCVGCSALTNQGFKQLGELTDLKELYFLHCRNLLSLSFLRRLPNLTLLSIDGMLNTPHYKSTPVVSDDVLGIISGEMKSLRTLIIATRLDLTGIGLVHIADMKSLETIELERGAGESLTENGFKVLCGLGRLKSLRITHCGELLDHSLNYLQRLHRLETLELSCSEEVSTFTDEGARQLSKLRGVRHLSLVGWDNLTDNGLYHISKMKSLEVLNIRYAKHVSDAGLEHLHYLRRLKQLDLADCKVTSKGCIRVRRKTGATVAVW</sequence>
<dbReference type="Pfam" id="PF25372">
    <property type="entry name" value="DUF7885"/>
    <property type="match status" value="1"/>
</dbReference>
<reference evidence="3 4" key="2">
    <citation type="journal article" date="2008" name="Nature">
        <title>The Phaeodactylum genome reveals the evolutionary history of diatom genomes.</title>
        <authorList>
            <person name="Bowler C."/>
            <person name="Allen A.E."/>
            <person name="Badger J.H."/>
            <person name="Grimwood J."/>
            <person name="Jabbari K."/>
            <person name="Kuo A."/>
            <person name="Maheswari U."/>
            <person name="Martens C."/>
            <person name="Maumus F."/>
            <person name="Otillar R.P."/>
            <person name="Rayko E."/>
            <person name="Salamov A."/>
            <person name="Vandepoele K."/>
            <person name="Beszteri B."/>
            <person name="Gruber A."/>
            <person name="Heijde M."/>
            <person name="Katinka M."/>
            <person name="Mock T."/>
            <person name="Valentin K."/>
            <person name="Verret F."/>
            <person name="Berges J.A."/>
            <person name="Brownlee C."/>
            <person name="Cadoret J.P."/>
            <person name="Chiovitti A."/>
            <person name="Choi C.J."/>
            <person name="Coesel S."/>
            <person name="De Martino A."/>
            <person name="Detter J.C."/>
            <person name="Durkin C."/>
            <person name="Falciatore A."/>
            <person name="Fournet J."/>
            <person name="Haruta M."/>
            <person name="Huysman M.J."/>
            <person name="Jenkins B.D."/>
            <person name="Jiroutova K."/>
            <person name="Jorgensen R.E."/>
            <person name="Joubert Y."/>
            <person name="Kaplan A."/>
            <person name="Kroger N."/>
            <person name="Kroth P.G."/>
            <person name="La Roche J."/>
            <person name="Lindquist E."/>
            <person name="Lommer M."/>
            <person name="Martin-Jezequel V."/>
            <person name="Lopez P.J."/>
            <person name="Lucas S."/>
            <person name="Mangogna M."/>
            <person name="McGinnis K."/>
            <person name="Medlin L.K."/>
            <person name="Montsant A."/>
            <person name="Oudot-Le Secq M.P."/>
            <person name="Napoli C."/>
            <person name="Obornik M."/>
            <person name="Parker M.S."/>
            <person name="Petit J.L."/>
            <person name="Porcel B.M."/>
            <person name="Poulsen N."/>
            <person name="Robison M."/>
            <person name="Rychlewski L."/>
            <person name="Rynearson T.A."/>
            <person name="Schmutz J."/>
            <person name="Shapiro H."/>
            <person name="Siaut M."/>
            <person name="Stanley M."/>
            <person name="Sussman M.R."/>
            <person name="Taylor A.R."/>
            <person name="Vardi A."/>
            <person name="von Dassow P."/>
            <person name="Vyverman W."/>
            <person name="Willis A."/>
            <person name="Wyrwicz L.S."/>
            <person name="Rokhsar D.S."/>
            <person name="Weissenbach J."/>
            <person name="Armbrust E.V."/>
            <person name="Green B.R."/>
            <person name="Van de Peer Y."/>
            <person name="Grigoriev I.V."/>
        </authorList>
    </citation>
    <scope>NUCLEOTIDE SEQUENCE [LARGE SCALE GENOMIC DNA]</scope>
    <source>
        <strain evidence="3 4">CCMP1335</strain>
    </source>
</reference>
<keyword evidence="4" id="KW-1185">Reference proteome</keyword>
<dbReference type="OMA" id="VECIEVA"/>
<dbReference type="EMBL" id="CM000638">
    <property type="protein sequence ID" value="EED96316.1"/>
    <property type="molecule type" value="Genomic_DNA"/>
</dbReference>
<dbReference type="InterPro" id="IPR006553">
    <property type="entry name" value="Leu-rich_rpt_Cys-con_subtyp"/>
</dbReference>
<dbReference type="HOGENOM" id="CLU_582052_0_0_1"/>
<feature type="domain" description="F-box/LRR-repeat protein 15-like leucin rich repeat" evidence="2">
    <location>
        <begin position="295"/>
        <end position="455"/>
    </location>
</feature>
<evidence type="ECO:0000259" key="2">
    <source>
        <dbReference type="Pfam" id="PF25372"/>
    </source>
</evidence>
<dbReference type="Proteomes" id="UP000001449">
    <property type="component" value="Chromosome 1"/>
</dbReference>
<feature type="compositionally biased region" description="Basic and acidic residues" evidence="1">
    <location>
        <begin position="7"/>
        <end position="17"/>
    </location>
</feature>
<dbReference type="InterPro" id="IPR032675">
    <property type="entry name" value="LRR_dom_sf"/>
</dbReference>
<feature type="compositionally biased region" description="Basic residues" evidence="1">
    <location>
        <begin position="18"/>
        <end position="34"/>
    </location>
</feature>
<name>B8BQ78_THAPS</name>
<evidence type="ECO:0000313" key="3">
    <source>
        <dbReference type="EMBL" id="EED96316.1"/>
    </source>
</evidence>
<dbReference type="STRING" id="35128.B8BQ78"/>
<dbReference type="RefSeq" id="XP_002286675.1">
    <property type="nucleotide sequence ID" value="XM_002286639.1"/>
</dbReference>
<dbReference type="GO" id="GO:0005737">
    <property type="term" value="C:cytoplasm"/>
    <property type="evidence" value="ECO:0000318"/>
    <property type="project" value="GO_Central"/>
</dbReference>
<accession>B8BQ78</accession>
<dbReference type="InterPro" id="IPR057207">
    <property type="entry name" value="FBXL15_LRR"/>
</dbReference>
<gene>
    <name evidence="3" type="ORF">THAPSDRAFT_20707</name>
</gene>
<dbReference type="eggNOG" id="KOG1947">
    <property type="taxonomic scope" value="Eukaryota"/>
</dbReference>
<dbReference type="SMART" id="SM00367">
    <property type="entry name" value="LRR_CC"/>
    <property type="match status" value="5"/>
</dbReference>
<dbReference type="PANTHER" id="PTHR13318">
    <property type="entry name" value="PARTNER OF PAIRED, ISOFORM B-RELATED"/>
    <property type="match status" value="1"/>
</dbReference>